<dbReference type="PANTHER" id="PTHR15032:SF4">
    <property type="entry name" value="N-ACYL-PHOSPHATIDYLETHANOLAMINE-HYDROLYZING PHOSPHOLIPASE D"/>
    <property type="match status" value="1"/>
</dbReference>
<organism evidence="4">
    <name type="scientific">Ralstonia solanacearum</name>
    <name type="common">Pseudomonas solanacearum</name>
    <dbReference type="NCBI Taxonomy" id="305"/>
    <lineage>
        <taxon>Bacteria</taxon>
        <taxon>Pseudomonadati</taxon>
        <taxon>Pseudomonadota</taxon>
        <taxon>Betaproteobacteria</taxon>
        <taxon>Burkholderiales</taxon>
        <taxon>Burkholderiaceae</taxon>
        <taxon>Ralstonia</taxon>
        <taxon>Ralstonia solanacearum species complex</taxon>
    </lineage>
</organism>
<dbReference type="InterPro" id="IPR036866">
    <property type="entry name" value="RibonucZ/Hydroxyglut_hydro"/>
</dbReference>
<dbReference type="InterPro" id="IPR041141">
    <property type="entry name" value="CmlA_N"/>
</dbReference>
<dbReference type="Gene3D" id="3.60.15.10">
    <property type="entry name" value="Ribonuclease Z/Hydroxyacylglutathione hydrolase-like"/>
    <property type="match status" value="1"/>
</dbReference>
<gene>
    <name evidence="3" type="ORF">RUN1985_v1_1090003</name>
    <name evidence="4" type="ORF">TO10_v1_710016</name>
</gene>
<evidence type="ECO:0000313" key="4">
    <source>
        <dbReference type="EMBL" id="CUV46878.1"/>
    </source>
</evidence>
<evidence type="ECO:0000259" key="2">
    <source>
        <dbReference type="Pfam" id="PF18456"/>
    </source>
</evidence>
<dbReference type="EMBL" id="LN899824">
    <property type="protein sequence ID" value="CUV31722.1"/>
    <property type="molecule type" value="Genomic_DNA"/>
</dbReference>
<reference evidence="4" key="1">
    <citation type="submission" date="2015-10" db="EMBL/GenBank/DDBJ databases">
        <authorList>
            <person name="Gilbert D.G."/>
        </authorList>
    </citation>
    <scope>NUCLEOTIDE SEQUENCE</scope>
    <source>
        <strain evidence="4">Phyl III-seqv23</strain>
    </source>
</reference>
<accession>A0A0K1ZRU5</accession>
<evidence type="ECO:0000259" key="1">
    <source>
        <dbReference type="Pfam" id="PF12706"/>
    </source>
</evidence>
<dbReference type="PANTHER" id="PTHR15032">
    <property type="entry name" value="N-ACYL-PHOSPHATIDYLETHANOLAMINE-HYDROLYZING PHOSPHOLIPASE D"/>
    <property type="match status" value="1"/>
</dbReference>
<dbReference type="GO" id="GO:0005737">
    <property type="term" value="C:cytoplasm"/>
    <property type="evidence" value="ECO:0007669"/>
    <property type="project" value="TreeGrafter"/>
</dbReference>
<feature type="domain" description="Metallo-beta-lactamase" evidence="1">
    <location>
        <begin position="270"/>
        <end position="423"/>
    </location>
</feature>
<evidence type="ECO:0000313" key="3">
    <source>
        <dbReference type="EMBL" id="CUV31722.1"/>
    </source>
</evidence>
<evidence type="ECO:0008006" key="5">
    <source>
        <dbReference type="Google" id="ProtNLM"/>
    </source>
</evidence>
<name>A0A0K1ZRU5_RALSL</name>
<dbReference type="Pfam" id="PF18456">
    <property type="entry name" value="CmlA_N"/>
    <property type="match status" value="1"/>
</dbReference>
<sequence length="537" mass="60482">MSADELYLRGDIVAEPLVSGWYAWTHLISPATLAMNVVGRHLKIMASFVHAPKVHVAAVKNPKMLGGPFIDYAESRVAEVQSLIEQTRSEQARLIAFAEGVHQLNALLKRAATGAGLDDLYAQVPDCLRGYVELFYDARHQPTFRLYESLLYRSAYYDRTAQSLQLHVTQNDHRPFVLSTPRLPDATSVCVQLPFESPVLDRFFRARYEPTPVSRLADELGIAQESRALFRSFFTSEPPAARQRYQGEQARIRFFGHACLLLETRAFSLITDPVVSFPYRGANSRYTYEDLPPFIDYVLITHNHQDHVLLETLLQLRHMIGTVIVPRGGNGELQDPSLKLALQALGFKRVVELDELESLELPGGKLTGLPFLGEHADLGIRTKLCYHVAIGGWSTLFAADACIIDPQVYRHAHEIVGDIDVLYLGMECDGAPLSWLYGPLLSEPLTWEQDRSRTLSGSNFARARELVEMFGPSQVYVYAMGQEPWLNHIMAVKYTETSLPIVESNRLLDYCRERGIVAERLYCMKETFHADAAPVEA</sequence>
<dbReference type="AlphaFoldDB" id="A0A0K1ZRU5"/>
<proteinExistence type="predicted"/>
<dbReference type="PATRIC" id="fig|305.92.peg.4369"/>
<feature type="domain" description="Diiron non-heme beta-hydroxylase N-terminal" evidence="2">
    <location>
        <begin position="7"/>
        <end position="238"/>
    </location>
</feature>
<dbReference type="InterPro" id="IPR001279">
    <property type="entry name" value="Metallo-B-lactamas"/>
</dbReference>
<dbReference type="Pfam" id="PF12706">
    <property type="entry name" value="Lactamase_B_2"/>
    <property type="match status" value="1"/>
</dbReference>
<dbReference type="EMBL" id="LN899827">
    <property type="protein sequence ID" value="CUV46878.1"/>
    <property type="molecule type" value="Genomic_DNA"/>
</dbReference>
<protein>
    <recommendedName>
        <fullName evidence="5">MBL fold metallo-hydrolase</fullName>
    </recommendedName>
</protein>
<dbReference type="SUPFAM" id="SSF56281">
    <property type="entry name" value="Metallo-hydrolase/oxidoreductase"/>
    <property type="match status" value="1"/>
</dbReference>